<dbReference type="Pfam" id="PF07098">
    <property type="entry name" value="DUF1360"/>
    <property type="match status" value="1"/>
</dbReference>
<keyword evidence="1" id="KW-0812">Transmembrane</keyword>
<keyword evidence="1" id="KW-0472">Membrane</keyword>
<keyword evidence="3" id="KW-1185">Reference proteome</keyword>
<dbReference type="Proteomes" id="UP000821895">
    <property type="component" value="Segment"/>
</dbReference>
<sequence>MTPVLALIIVTLAAARVTRFLTIDKLAEPYRLWVAKKFPPAENAEEQRRITYLVFCPWCTGIWVCIPASIIVWFAAVDQCTSIPGWIAVPAIWLGMAQATGLLIRGND</sequence>
<dbReference type="RefSeq" id="YP_010675469.1">
    <property type="nucleotide sequence ID" value="NC_071004.1"/>
</dbReference>
<keyword evidence="1" id="KW-1133">Transmembrane helix</keyword>
<protein>
    <submittedName>
        <fullName evidence="2">Membrane protein</fullName>
    </submittedName>
</protein>
<name>A0AAE7F9M5_9CAUD</name>
<dbReference type="KEGG" id="vg:77951796"/>
<evidence type="ECO:0000313" key="3">
    <source>
        <dbReference type="Proteomes" id="UP000821895"/>
    </source>
</evidence>
<evidence type="ECO:0000256" key="1">
    <source>
        <dbReference type="SAM" id="Phobius"/>
    </source>
</evidence>
<feature type="transmembrane region" description="Helical" evidence="1">
    <location>
        <begin position="50"/>
        <end position="76"/>
    </location>
</feature>
<dbReference type="InterPro" id="IPR010773">
    <property type="entry name" value="Mycophage_PG1_Gp7"/>
</dbReference>
<gene>
    <name evidence="2" type="primary">40</name>
    <name evidence="2" type="ORF">SEA_CLAWZ_40</name>
</gene>
<organism evidence="2 3">
    <name type="scientific">Gordonia phage Clawz</name>
    <dbReference type="NCBI Taxonomy" id="2743910"/>
    <lineage>
        <taxon>Viruses</taxon>
        <taxon>Duplodnaviria</taxon>
        <taxon>Heunggongvirae</taxon>
        <taxon>Uroviricota</taxon>
        <taxon>Caudoviricetes</taxon>
        <taxon>Clawzvirus</taxon>
        <taxon>Clawzvirus clawz</taxon>
    </lineage>
</organism>
<accession>A0AAE7F9M5</accession>
<reference evidence="2" key="1">
    <citation type="submission" date="2020-05" db="EMBL/GenBank/DDBJ databases">
        <authorList>
            <person name="Conneilly E.M."/>
            <person name="Corace M.L."/>
            <person name="Daly D."/>
            <person name="Dejene M.A."/>
            <person name="Deng Y."/>
            <person name="Kelly J.M."/>
            <person name="Masiello C.S."/>
            <person name="McDonough D."/>
            <person name="Musser E."/>
            <person name="Pecorale A.L."/>
            <person name="Ray R.F."/>
            <person name="Regan I.M."/>
            <person name="Shedd N.A."/>
            <person name="Tatone J.R."/>
            <person name="Tocci C.W."/>
            <person name="Zarate C.M."/>
            <person name="Whitefleet-Smith J.L."/>
            <person name="Garlena R.A."/>
            <person name="Russell D.A."/>
            <person name="Pope W.H."/>
            <person name="Jacobs-Sera D."/>
            <person name="Hatfull G.F."/>
        </authorList>
    </citation>
    <scope>NUCLEOTIDE SEQUENCE</scope>
</reference>
<proteinExistence type="predicted"/>
<dbReference type="EMBL" id="MT498058">
    <property type="protein sequence ID" value="QKY79952.1"/>
    <property type="molecule type" value="Genomic_DNA"/>
</dbReference>
<evidence type="ECO:0000313" key="2">
    <source>
        <dbReference type="EMBL" id="QKY79952.1"/>
    </source>
</evidence>
<dbReference type="GeneID" id="77951796"/>
<feature type="transmembrane region" description="Helical" evidence="1">
    <location>
        <begin position="83"/>
        <end position="104"/>
    </location>
</feature>